<feature type="transmembrane region" description="Helical" evidence="2">
    <location>
        <begin position="81"/>
        <end position="105"/>
    </location>
</feature>
<comment type="caution">
    <text evidence="3">The sequence shown here is derived from an EMBL/GenBank/DDBJ whole genome shotgun (WGS) entry which is preliminary data.</text>
</comment>
<dbReference type="GeneID" id="19204956"/>
<name>A0A5M3MZH0_CONPW</name>
<proteinExistence type="predicted"/>
<sequence length="697" mass="76212">MDHSYPPSPTAEYQAVRPRPDLSPVTSETLTTFNWSKEDVPTPVDENFDGRSMQPILRHGQRPPPKVDTQYRWWYISEYHLCFALHGFLVVMHIAFLAAGSVGAIDRVVVESKNYSFYAAILAIVPQAVAAAKMISAALVYYTQRLATRRAFKRSQTLTALHDQMSAWIGLGSAAMALFDQYTLPASVVGTCSIMLYLGLITVIHITTPTLITLEPTELPITSLINTTLGTPNLTSFIPWTEPGTDNPDQLIEIMSPLMSVLGPSGDGTHSDLLVTTGLANGTLYDVVEPNNASQPIRVNATTFDVSCGYLSDFQIQWKPATNTEFSYQTSRMPSFNISNGLLSWTDLTIADLAPSSLRVMTQSSRGVTLNLTRLVKPSPYNIFVSTVNFTDSSGSAGHIISLPGGMNPNADNWQRIWTLQMIGCTLDISHSFMEVDPTTRTLAEPNYAALRNSSKWEAWIPPPTVKPPSRIDQAMLDLWPYAFQAAAPSSYVAGLITMDPAQIAATIPSNVAVLNVIEKYLALTLDLFPVTNSKRYVIPEDYPPPPPLTLHHLENALSSATAASFYAALHSQPTALDNTRMLPDNSAIINATMSGTSEMLYMVSASRLSFNMINIAVGLAASTILLALAISLVRDLDGPEPLVCGAGILQTMWLAHGDPEFLDRVSRVGEPTTEELRKAGMEVVRLGKIRNQEDRC</sequence>
<dbReference type="Proteomes" id="UP000053558">
    <property type="component" value="Unassembled WGS sequence"/>
</dbReference>
<evidence type="ECO:0000256" key="1">
    <source>
        <dbReference type="SAM" id="MobiDB-lite"/>
    </source>
</evidence>
<feature type="region of interest" description="Disordered" evidence="1">
    <location>
        <begin position="1"/>
        <end position="25"/>
    </location>
</feature>
<accession>A0A5M3MZH0</accession>
<organism evidence="3 4">
    <name type="scientific">Coniophora puteana (strain RWD-64-598)</name>
    <name type="common">Brown rot fungus</name>
    <dbReference type="NCBI Taxonomy" id="741705"/>
    <lineage>
        <taxon>Eukaryota</taxon>
        <taxon>Fungi</taxon>
        <taxon>Dikarya</taxon>
        <taxon>Basidiomycota</taxon>
        <taxon>Agaricomycotina</taxon>
        <taxon>Agaricomycetes</taxon>
        <taxon>Agaricomycetidae</taxon>
        <taxon>Boletales</taxon>
        <taxon>Coniophorineae</taxon>
        <taxon>Coniophoraceae</taxon>
        <taxon>Coniophora</taxon>
    </lineage>
</organism>
<evidence type="ECO:0000313" key="4">
    <source>
        <dbReference type="Proteomes" id="UP000053558"/>
    </source>
</evidence>
<protein>
    <submittedName>
        <fullName evidence="3">Uncharacterized protein</fullName>
    </submittedName>
</protein>
<dbReference type="OrthoDB" id="2644397at2759"/>
<dbReference type="OMA" id="NIWRISC"/>
<evidence type="ECO:0000313" key="3">
    <source>
        <dbReference type="EMBL" id="EIW84538.1"/>
    </source>
</evidence>
<feature type="transmembrane region" description="Helical" evidence="2">
    <location>
        <begin position="194"/>
        <end position="214"/>
    </location>
</feature>
<reference evidence="4" key="1">
    <citation type="journal article" date="2012" name="Science">
        <title>The Paleozoic origin of enzymatic lignin decomposition reconstructed from 31 fungal genomes.</title>
        <authorList>
            <person name="Floudas D."/>
            <person name="Binder M."/>
            <person name="Riley R."/>
            <person name="Barry K."/>
            <person name="Blanchette R.A."/>
            <person name="Henrissat B."/>
            <person name="Martinez A.T."/>
            <person name="Otillar R."/>
            <person name="Spatafora J.W."/>
            <person name="Yadav J.S."/>
            <person name="Aerts A."/>
            <person name="Benoit I."/>
            <person name="Boyd A."/>
            <person name="Carlson A."/>
            <person name="Copeland A."/>
            <person name="Coutinho P.M."/>
            <person name="de Vries R.P."/>
            <person name="Ferreira P."/>
            <person name="Findley K."/>
            <person name="Foster B."/>
            <person name="Gaskell J."/>
            <person name="Glotzer D."/>
            <person name="Gorecki P."/>
            <person name="Heitman J."/>
            <person name="Hesse C."/>
            <person name="Hori C."/>
            <person name="Igarashi K."/>
            <person name="Jurgens J.A."/>
            <person name="Kallen N."/>
            <person name="Kersten P."/>
            <person name="Kohler A."/>
            <person name="Kuees U."/>
            <person name="Kumar T.K.A."/>
            <person name="Kuo A."/>
            <person name="LaButti K."/>
            <person name="Larrondo L.F."/>
            <person name="Lindquist E."/>
            <person name="Ling A."/>
            <person name="Lombard V."/>
            <person name="Lucas S."/>
            <person name="Lundell T."/>
            <person name="Martin R."/>
            <person name="McLaughlin D.J."/>
            <person name="Morgenstern I."/>
            <person name="Morin E."/>
            <person name="Murat C."/>
            <person name="Nagy L.G."/>
            <person name="Nolan M."/>
            <person name="Ohm R.A."/>
            <person name="Patyshakuliyeva A."/>
            <person name="Rokas A."/>
            <person name="Ruiz-Duenas F.J."/>
            <person name="Sabat G."/>
            <person name="Salamov A."/>
            <person name="Samejima M."/>
            <person name="Schmutz J."/>
            <person name="Slot J.C."/>
            <person name="St John F."/>
            <person name="Stenlid J."/>
            <person name="Sun H."/>
            <person name="Sun S."/>
            <person name="Syed K."/>
            <person name="Tsang A."/>
            <person name="Wiebenga A."/>
            <person name="Young D."/>
            <person name="Pisabarro A."/>
            <person name="Eastwood D.C."/>
            <person name="Martin F."/>
            <person name="Cullen D."/>
            <person name="Grigoriev I.V."/>
            <person name="Hibbett D.S."/>
        </authorList>
    </citation>
    <scope>NUCLEOTIDE SEQUENCE [LARGE SCALE GENOMIC DNA]</scope>
    <source>
        <strain evidence="4">RWD-64-598 SS2</strain>
    </source>
</reference>
<keyword evidence="2" id="KW-1133">Transmembrane helix</keyword>
<dbReference type="RefSeq" id="XP_007766211.1">
    <property type="nucleotide sequence ID" value="XM_007768021.1"/>
</dbReference>
<feature type="transmembrane region" description="Helical" evidence="2">
    <location>
        <begin position="117"/>
        <end position="144"/>
    </location>
</feature>
<gene>
    <name evidence="3" type="ORF">CONPUDRAFT_163637</name>
</gene>
<dbReference type="AlphaFoldDB" id="A0A5M3MZH0"/>
<keyword evidence="2" id="KW-0812">Transmembrane</keyword>
<dbReference type="KEGG" id="cput:CONPUDRAFT_163637"/>
<dbReference type="EMBL" id="JH711575">
    <property type="protein sequence ID" value="EIW84538.1"/>
    <property type="molecule type" value="Genomic_DNA"/>
</dbReference>
<keyword evidence="2" id="KW-0472">Membrane</keyword>
<evidence type="ECO:0000256" key="2">
    <source>
        <dbReference type="SAM" id="Phobius"/>
    </source>
</evidence>
<keyword evidence="4" id="KW-1185">Reference proteome</keyword>